<keyword evidence="3 6" id="KW-0812">Transmembrane</keyword>
<evidence type="ECO:0000313" key="8">
    <source>
        <dbReference type="EMBL" id="SEI80054.1"/>
    </source>
</evidence>
<evidence type="ECO:0000256" key="1">
    <source>
        <dbReference type="ARBA" id="ARBA00004651"/>
    </source>
</evidence>
<dbReference type="Gene3D" id="1.20.950.20">
    <property type="entry name" value="Transmembrane di-heme cytochromes, Chain C"/>
    <property type="match status" value="1"/>
</dbReference>
<keyword evidence="4 6" id="KW-1133">Transmembrane helix</keyword>
<feature type="domain" description="Cytochrome b561 bacterial/Ni-hydrogenase" evidence="7">
    <location>
        <begin position="35"/>
        <end position="198"/>
    </location>
</feature>
<name>A0A1H6TPC6_9GAMM</name>
<evidence type="ECO:0000313" key="9">
    <source>
        <dbReference type="Proteomes" id="UP000242999"/>
    </source>
</evidence>
<dbReference type="InterPro" id="IPR051542">
    <property type="entry name" value="Hydrogenase_cytochrome"/>
</dbReference>
<dbReference type="Pfam" id="PF01292">
    <property type="entry name" value="Ni_hydr_CYTB"/>
    <property type="match status" value="1"/>
</dbReference>
<dbReference type="GO" id="GO:0005886">
    <property type="term" value="C:plasma membrane"/>
    <property type="evidence" value="ECO:0007669"/>
    <property type="project" value="UniProtKB-SubCell"/>
</dbReference>
<keyword evidence="2" id="KW-1003">Cell membrane</keyword>
<dbReference type="OrthoDB" id="196472at2"/>
<feature type="transmembrane region" description="Helical" evidence="6">
    <location>
        <begin position="67"/>
        <end position="85"/>
    </location>
</feature>
<proteinExistence type="predicted"/>
<evidence type="ECO:0000256" key="6">
    <source>
        <dbReference type="SAM" id="Phobius"/>
    </source>
</evidence>
<dbReference type="SUPFAM" id="SSF81342">
    <property type="entry name" value="Transmembrane di-heme cytochromes"/>
    <property type="match status" value="1"/>
</dbReference>
<dbReference type="STRING" id="64971.SAMN05421831_110121"/>
<dbReference type="PANTHER" id="PTHR30485">
    <property type="entry name" value="NI/FE-HYDROGENASE 1 B-TYPE CYTOCHROME SUBUNIT"/>
    <property type="match status" value="1"/>
</dbReference>
<keyword evidence="5 6" id="KW-0472">Membrane</keyword>
<evidence type="ECO:0000259" key="7">
    <source>
        <dbReference type="Pfam" id="PF01292"/>
    </source>
</evidence>
<feature type="transmembrane region" description="Helical" evidence="6">
    <location>
        <begin position="164"/>
        <end position="182"/>
    </location>
</feature>
<dbReference type="GO" id="GO:0009055">
    <property type="term" value="F:electron transfer activity"/>
    <property type="evidence" value="ECO:0007669"/>
    <property type="project" value="InterPro"/>
</dbReference>
<dbReference type="InterPro" id="IPR011577">
    <property type="entry name" value="Cyt_b561_bac/Ni-Hgenase"/>
</dbReference>
<evidence type="ECO:0000256" key="2">
    <source>
        <dbReference type="ARBA" id="ARBA00022475"/>
    </source>
</evidence>
<keyword evidence="9" id="KW-1185">Reference proteome</keyword>
<protein>
    <submittedName>
        <fullName evidence="8">Cytochrome b</fullName>
    </submittedName>
</protein>
<dbReference type="InterPro" id="IPR016174">
    <property type="entry name" value="Di-haem_cyt_TM"/>
</dbReference>
<reference evidence="9" key="1">
    <citation type="submission" date="2016-10" db="EMBL/GenBank/DDBJ databases">
        <authorList>
            <person name="Varghese N."/>
            <person name="Submissions S."/>
        </authorList>
    </citation>
    <scope>NUCLEOTIDE SEQUENCE [LARGE SCALE GENOMIC DNA]</scope>
    <source>
        <strain evidence="9">DSM 7165</strain>
    </source>
</reference>
<accession>A0A1H6TPC6</accession>
<evidence type="ECO:0000256" key="4">
    <source>
        <dbReference type="ARBA" id="ARBA00022989"/>
    </source>
</evidence>
<dbReference type="AlphaFoldDB" id="A0A1H6TPC6"/>
<dbReference type="EMBL" id="FNYH01000010">
    <property type="protein sequence ID" value="SEI80054.1"/>
    <property type="molecule type" value="Genomic_DNA"/>
</dbReference>
<evidence type="ECO:0000256" key="3">
    <source>
        <dbReference type="ARBA" id="ARBA00022692"/>
    </source>
</evidence>
<gene>
    <name evidence="8" type="ORF">SAMN05421831_110121</name>
</gene>
<evidence type="ECO:0000256" key="5">
    <source>
        <dbReference type="ARBA" id="ARBA00023136"/>
    </source>
</evidence>
<comment type="subcellular location">
    <subcellularLocation>
        <location evidence="1">Cell membrane</location>
        <topology evidence="1">Multi-pass membrane protein</topology>
    </subcellularLocation>
</comment>
<feature type="transmembrane region" description="Helical" evidence="6">
    <location>
        <begin position="124"/>
        <end position="144"/>
    </location>
</feature>
<dbReference type="RefSeq" id="WP_093311248.1">
    <property type="nucleotide sequence ID" value="NZ_FNYH01000010.1"/>
</dbReference>
<feature type="transmembrane region" description="Helical" evidence="6">
    <location>
        <begin position="38"/>
        <end position="55"/>
    </location>
</feature>
<sequence>MQDSSEHPASPLESKISASTDNANAEIKTHNKVRVWDLGVRIFHWSLAFGFLSNFFLTEEGSDIHEYLGYTLVALIAWRILWGLIGPNPYARFANFVPSPKGLLAYLKAAQAGQPPRYLSHNPAGAVMMLTLMALIVALGVSGWMMTEIDALWGEDWIEEVHEFLANAVMLLVPLHILGAVIESRRHRENLVFSMIQGDKRAQD</sequence>
<organism evidence="8 9">
    <name type="scientific">Allopseudospirillum japonicum</name>
    <dbReference type="NCBI Taxonomy" id="64971"/>
    <lineage>
        <taxon>Bacteria</taxon>
        <taxon>Pseudomonadati</taxon>
        <taxon>Pseudomonadota</taxon>
        <taxon>Gammaproteobacteria</taxon>
        <taxon>Oceanospirillales</taxon>
        <taxon>Oceanospirillaceae</taxon>
        <taxon>Allopseudospirillum</taxon>
    </lineage>
</organism>
<dbReference type="GO" id="GO:0020037">
    <property type="term" value="F:heme binding"/>
    <property type="evidence" value="ECO:0007669"/>
    <property type="project" value="TreeGrafter"/>
</dbReference>
<dbReference type="Proteomes" id="UP000242999">
    <property type="component" value="Unassembled WGS sequence"/>
</dbReference>
<dbReference type="GO" id="GO:0022904">
    <property type="term" value="P:respiratory electron transport chain"/>
    <property type="evidence" value="ECO:0007669"/>
    <property type="project" value="InterPro"/>
</dbReference>
<dbReference type="PANTHER" id="PTHR30485:SF2">
    <property type="entry name" value="BLL0597 PROTEIN"/>
    <property type="match status" value="1"/>
</dbReference>